<gene>
    <name evidence="1" type="ORF">T552_03486</name>
</gene>
<protein>
    <submittedName>
        <fullName evidence="1">Uncharacterized protein</fullName>
    </submittedName>
</protein>
<evidence type="ECO:0000313" key="2">
    <source>
        <dbReference type="Proteomes" id="UP000054454"/>
    </source>
</evidence>
<dbReference type="EMBL" id="LFVZ01000017">
    <property type="protein sequence ID" value="KTW25626.1"/>
    <property type="molecule type" value="Genomic_DNA"/>
</dbReference>
<dbReference type="GeneID" id="28938191"/>
<dbReference type="AlphaFoldDB" id="A0A0W4ZB19"/>
<dbReference type="VEuPathDB" id="FungiDB:T552_03486"/>
<sequence length="101" mass="11808">MVSKYSNKSQSKYNIFKNPKDSSISRLNIRKKKGKKQIINEKFMKKLDDMTLDLYTTNLMKNSNTLQNIKKETKKLSDIKTSYLDMLAQVENNINGLQVEK</sequence>
<name>A0A0W4ZB19_PNEC8</name>
<dbReference type="RefSeq" id="XP_018224241.1">
    <property type="nucleotide sequence ID" value="XM_018371988.1"/>
</dbReference>
<organism evidence="1 2">
    <name type="scientific">Pneumocystis carinii (strain B80)</name>
    <name type="common">Rat pneumocystis pneumonia agent</name>
    <name type="synonym">Pneumocystis carinii f. sp. carinii</name>
    <dbReference type="NCBI Taxonomy" id="1408658"/>
    <lineage>
        <taxon>Eukaryota</taxon>
        <taxon>Fungi</taxon>
        <taxon>Dikarya</taxon>
        <taxon>Ascomycota</taxon>
        <taxon>Taphrinomycotina</taxon>
        <taxon>Pneumocystomycetes</taxon>
        <taxon>Pneumocystaceae</taxon>
        <taxon>Pneumocystis</taxon>
    </lineage>
</organism>
<evidence type="ECO:0000313" key="1">
    <source>
        <dbReference type="EMBL" id="KTW25626.1"/>
    </source>
</evidence>
<keyword evidence="2" id="KW-1185">Reference proteome</keyword>
<comment type="caution">
    <text evidence="1">The sequence shown here is derived from an EMBL/GenBank/DDBJ whole genome shotgun (WGS) entry which is preliminary data.</text>
</comment>
<dbReference type="Proteomes" id="UP000054454">
    <property type="component" value="Unassembled WGS sequence"/>
</dbReference>
<reference evidence="2" key="1">
    <citation type="journal article" date="2016" name="Nat. Commun.">
        <title>Genome analysis of three Pneumocystis species reveals adaptation mechanisms to life exclusively in mammalian hosts.</title>
        <authorList>
            <person name="Ma L."/>
            <person name="Chen Z."/>
            <person name="Huang D.W."/>
            <person name="Kutty G."/>
            <person name="Ishihara M."/>
            <person name="Wang H."/>
            <person name="Abouelleil A."/>
            <person name="Bishop L."/>
            <person name="Davey E."/>
            <person name="Deng R."/>
            <person name="Deng X."/>
            <person name="Fan L."/>
            <person name="Fantoni G."/>
            <person name="Fitzgerald M."/>
            <person name="Gogineni E."/>
            <person name="Goldberg J.M."/>
            <person name="Handley G."/>
            <person name="Hu X."/>
            <person name="Huber C."/>
            <person name="Jiao X."/>
            <person name="Jones K."/>
            <person name="Levin J.Z."/>
            <person name="Liu Y."/>
            <person name="Macdonald P."/>
            <person name="Melnikov A."/>
            <person name="Raley C."/>
            <person name="Sassi M."/>
            <person name="Sherman B.T."/>
            <person name="Song X."/>
            <person name="Sykes S."/>
            <person name="Tran B."/>
            <person name="Walsh L."/>
            <person name="Xia Y."/>
            <person name="Yang J."/>
            <person name="Young S."/>
            <person name="Zeng Q."/>
            <person name="Zheng X."/>
            <person name="Stephens R."/>
            <person name="Nusbaum C."/>
            <person name="Birren B.W."/>
            <person name="Azadi P."/>
            <person name="Lempicki R.A."/>
            <person name="Cuomo C.A."/>
            <person name="Kovacs J.A."/>
        </authorList>
    </citation>
    <scope>NUCLEOTIDE SEQUENCE [LARGE SCALE GENOMIC DNA]</scope>
    <source>
        <strain evidence="2">B80</strain>
    </source>
</reference>
<accession>A0A0W4ZB19</accession>
<proteinExistence type="predicted"/>
<dbReference type="OrthoDB" id="5387332at2759"/>